<dbReference type="Pfam" id="PF08881">
    <property type="entry name" value="CVNH"/>
    <property type="match status" value="1"/>
</dbReference>
<dbReference type="Proteomes" id="UP000663829">
    <property type="component" value="Unassembled WGS sequence"/>
</dbReference>
<comment type="caution">
    <text evidence="2">The sequence shown here is derived from an EMBL/GenBank/DDBJ whole genome shotgun (WGS) entry which is preliminary data.</text>
</comment>
<feature type="domain" description="Cyanovirin-N" evidence="1">
    <location>
        <begin position="3"/>
        <end position="101"/>
    </location>
</feature>
<dbReference type="OrthoDB" id="2441380at2759"/>
<gene>
    <name evidence="2" type="ORF">GPM918_LOCUS5594</name>
    <name evidence="3" type="ORF">OVA965_LOCUS18976</name>
    <name evidence="4" type="ORF">SRO942_LOCUS5594</name>
    <name evidence="5" type="ORF">TMI583_LOCUS18987</name>
</gene>
<dbReference type="Proteomes" id="UP000682733">
    <property type="component" value="Unassembled WGS sequence"/>
</dbReference>
<dbReference type="Proteomes" id="UP000677228">
    <property type="component" value="Unassembled WGS sequence"/>
</dbReference>
<dbReference type="SUPFAM" id="SSF51322">
    <property type="entry name" value="Cyanovirin-N"/>
    <property type="match status" value="1"/>
</dbReference>
<dbReference type="Proteomes" id="UP000681722">
    <property type="component" value="Unassembled WGS sequence"/>
</dbReference>
<keyword evidence="6" id="KW-1185">Reference proteome</keyword>
<name>A0A813VH12_9BILA</name>
<reference evidence="2" key="1">
    <citation type="submission" date="2021-02" db="EMBL/GenBank/DDBJ databases">
        <authorList>
            <person name="Nowell W R."/>
        </authorList>
    </citation>
    <scope>NUCLEOTIDE SEQUENCE</scope>
</reference>
<dbReference type="EMBL" id="CAJOBA010009634">
    <property type="protein sequence ID" value="CAF3855839.1"/>
    <property type="molecule type" value="Genomic_DNA"/>
</dbReference>
<evidence type="ECO:0000313" key="3">
    <source>
        <dbReference type="EMBL" id="CAF1094382.1"/>
    </source>
</evidence>
<proteinExistence type="predicted"/>
<sequence>MSNFTATSTDIGCQGCTLSATCQRTDGTKVPSSINLDEFIANNDGKLSKQNGGNFSASCDNIRVDSSGRLTCTATKIDGSKVPAAINLNDCIGNFEGELQCS</sequence>
<dbReference type="EMBL" id="CAJOBC010000817">
    <property type="protein sequence ID" value="CAF3628974.1"/>
    <property type="molecule type" value="Genomic_DNA"/>
</dbReference>
<evidence type="ECO:0000313" key="5">
    <source>
        <dbReference type="EMBL" id="CAF3855839.1"/>
    </source>
</evidence>
<evidence type="ECO:0000313" key="6">
    <source>
        <dbReference type="Proteomes" id="UP000663829"/>
    </source>
</evidence>
<accession>A0A813VH12</accession>
<organism evidence="2 6">
    <name type="scientific">Didymodactylos carnosus</name>
    <dbReference type="NCBI Taxonomy" id="1234261"/>
    <lineage>
        <taxon>Eukaryota</taxon>
        <taxon>Metazoa</taxon>
        <taxon>Spiralia</taxon>
        <taxon>Gnathifera</taxon>
        <taxon>Rotifera</taxon>
        <taxon>Eurotatoria</taxon>
        <taxon>Bdelloidea</taxon>
        <taxon>Philodinida</taxon>
        <taxon>Philodinidae</taxon>
        <taxon>Didymodactylos</taxon>
    </lineage>
</organism>
<dbReference type="EMBL" id="CAJNOQ010000817">
    <property type="protein sequence ID" value="CAF0841604.1"/>
    <property type="molecule type" value="Genomic_DNA"/>
</dbReference>
<protein>
    <recommendedName>
        <fullName evidence="1">Cyanovirin-N domain-containing protein</fullName>
    </recommendedName>
</protein>
<dbReference type="InterPro" id="IPR036673">
    <property type="entry name" value="Cyanovirin-N_sf"/>
</dbReference>
<dbReference type="Gene3D" id="2.30.60.10">
    <property type="entry name" value="Cyanovirin-N"/>
    <property type="match status" value="1"/>
</dbReference>
<dbReference type="EMBL" id="CAJNOK010009618">
    <property type="protein sequence ID" value="CAF1094382.1"/>
    <property type="molecule type" value="Genomic_DNA"/>
</dbReference>
<dbReference type="InterPro" id="IPR011058">
    <property type="entry name" value="Cyanovirin-N"/>
</dbReference>
<dbReference type="SMART" id="SM01111">
    <property type="entry name" value="CVNH"/>
    <property type="match status" value="1"/>
</dbReference>
<evidence type="ECO:0000313" key="2">
    <source>
        <dbReference type="EMBL" id="CAF0841604.1"/>
    </source>
</evidence>
<dbReference type="AlphaFoldDB" id="A0A813VH12"/>
<evidence type="ECO:0000259" key="1">
    <source>
        <dbReference type="SMART" id="SM01111"/>
    </source>
</evidence>
<evidence type="ECO:0000313" key="4">
    <source>
        <dbReference type="EMBL" id="CAF3628974.1"/>
    </source>
</evidence>